<dbReference type="InterPro" id="IPR005119">
    <property type="entry name" value="LysR_subst-bd"/>
</dbReference>
<dbReference type="InterPro" id="IPR036388">
    <property type="entry name" value="WH-like_DNA-bd_sf"/>
</dbReference>
<evidence type="ECO:0000256" key="3">
    <source>
        <dbReference type="ARBA" id="ARBA00023125"/>
    </source>
</evidence>
<dbReference type="Proteomes" id="UP000450676">
    <property type="component" value="Unassembled WGS sequence"/>
</dbReference>
<dbReference type="RefSeq" id="WP_161072537.1">
    <property type="nucleotide sequence ID" value="NZ_WWCU01000012.1"/>
</dbReference>
<dbReference type="FunFam" id="1.10.10.10:FF:000001">
    <property type="entry name" value="LysR family transcriptional regulator"/>
    <property type="match status" value="1"/>
</dbReference>
<dbReference type="PANTHER" id="PTHR30419:SF2">
    <property type="entry name" value="LYSR FAMILY TRANSCRIPTIONAL REGULATOR"/>
    <property type="match status" value="1"/>
</dbReference>
<dbReference type="EMBL" id="WWCU01000012">
    <property type="protein sequence ID" value="MYN08209.1"/>
    <property type="molecule type" value="Genomic_DNA"/>
</dbReference>
<dbReference type="PROSITE" id="PS50931">
    <property type="entry name" value="HTH_LYSR"/>
    <property type="match status" value="1"/>
</dbReference>
<gene>
    <name evidence="6" type="ORF">GTP77_12785</name>
</gene>
<dbReference type="GO" id="GO:0005829">
    <property type="term" value="C:cytosol"/>
    <property type="evidence" value="ECO:0007669"/>
    <property type="project" value="TreeGrafter"/>
</dbReference>
<keyword evidence="4" id="KW-0804">Transcription</keyword>
<comment type="similarity">
    <text evidence="1">Belongs to the LysR transcriptional regulatory family.</text>
</comment>
<dbReference type="CDD" id="cd08421">
    <property type="entry name" value="PBP2_LTTR_like_1"/>
    <property type="match status" value="1"/>
</dbReference>
<evidence type="ECO:0000256" key="2">
    <source>
        <dbReference type="ARBA" id="ARBA00023015"/>
    </source>
</evidence>
<dbReference type="PANTHER" id="PTHR30419">
    <property type="entry name" value="HTH-TYPE TRANSCRIPTIONAL REGULATOR YBHD"/>
    <property type="match status" value="1"/>
</dbReference>
<dbReference type="InterPro" id="IPR000847">
    <property type="entry name" value="LysR_HTH_N"/>
</dbReference>
<comment type="caution">
    <text evidence="6">The sequence shown here is derived from an EMBL/GenBank/DDBJ whole genome shotgun (WGS) entry which is preliminary data.</text>
</comment>
<dbReference type="InterPro" id="IPR036390">
    <property type="entry name" value="WH_DNA-bd_sf"/>
</dbReference>
<dbReference type="GO" id="GO:0003677">
    <property type="term" value="F:DNA binding"/>
    <property type="evidence" value="ECO:0007669"/>
    <property type="project" value="UniProtKB-KW"/>
</dbReference>
<evidence type="ECO:0000256" key="1">
    <source>
        <dbReference type="ARBA" id="ARBA00009437"/>
    </source>
</evidence>
<dbReference type="SUPFAM" id="SSF46785">
    <property type="entry name" value="Winged helix' DNA-binding domain"/>
    <property type="match status" value="1"/>
</dbReference>
<dbReference type="SUPFAM" id="SSF53850">
    <property type="entry name" value="Periplasmic binding protein-like II"/>
    <property type="match status" value="1"/>
</dbReference>
<dbReference type="InterPro" id="IPR050950">
    <property type="entry name" value="HTH-type_LysR_regulators"/>
</dbReference>
<dbReference type="Gene3D" id="1.10.10.10">
    <property type="entry name" value="Winged helix-like DNA-binding domain superfamily/Winged helix DNA-binding domain"/>
    <property type="match status" value="1"/>
</dbReference>
<sequence>MRFDLTDLRLFLHVAESGSITSGAEQSHLALASASARIRGMEEALGVPLLERGRRGVETTEAGRTLLHHARMITQQMEKMRADLGEYASGLKGHVRVMCNTSALAEFLPDALAGFMAAHPQVNIDLEERLSYDIVQAIKDGLADIGVIADSVDSTGLETHPFRDDRLVLAMSPSHPLAAQLKRKRSMAFTDALGYDFIGLAGDSALHKYIAGHAARLGKRLTYRVRLRSLDAVCRMAASGAGLAVLPESAVLRSSGAMDIRHVHITDPWAVRKLLICVRHYADLPGYARELVDALRPAAGAQTDKVR</sequence>
<keyword evidence="2" id="KW-0805">Transcription regulation</keyword>
<accession>A0A7X4HC49</accession>
<protein>
    <submittedName>
        <fullName evidence="6">LysR family transcriptional regulator</fullName>
    </submittedName>
</protein>
<evidence type="ECO:0000259" key="5">
    <source>
        <dbReference type="PROSITE" id="PS50931"/>
    </source>
</evidence>
<evidence type="ECO:0000313" key="7">
    <source>
        <dbReference type="Proteomes" id="UP000450676"/>
    </source>
</evidence>
<proteinExistence type="inferred from homology"/>
<dbReference type="Gene3D" id="3.40.190.290">
    <property type="match status" value="1"/>
</dbReference>
<evidence type="ECO:0000313" key="6">
    <source>
        <dbReference type="EMBL" id="MYN08209.1"/>
    </source>
</evidence>
<organism evidence="6 7">
    <name type="scientific">Pseudoduganella aquatica</name>
    <dbReference type="NCBI Taxonomy" id="2660641"/>
    <lineage>
        <taxon>Bacteria</taxon>
        <taxon>Pseudomonadati</taxon>
        <taxon>Pseudomonadota</taxon>
        <taxon>Betaproteobacteria</taxon>
        <taxon>Burkholderiales</taxon>
        <taxon>Oxalobacteraceae</taxon>
        <taxon>Telluria group</taxon>
        <taxon>Pseudoduganella</taxon>
    </lineage>
</organism>
<feature type="domain" description="HTH lysR-type" evidence="5">
    <location>
        <begin position="3"/>
        <end position="60"/>
    </location>
</feature>
<dbReference type="Pfam" id="PF00126">
    <property type="entry name" value="HTH_1"/>
    <property type="match status" value="1"/>
</dbReference>
<dbReference type="AlphaFoldDB" id="A0A7X4HC49"/>
<keyword evidence="7" id="KW-1185">Reference proteome</keyword>
<reference evidence="6 7" key="1">
    <citation type="submission" date="2019-12" db="EMBL/GenBank/DDBJ databases">
        <title>Novel species isolated from a subtropical stream in China.</title>
        <authorList>
            <person name="Lu H."/>
        </authorList>
    </citation>
    <scope>NUCLEOTIDE SEQUENCE [LARGE SCALE GENOMIC DNA]</scope>
    <source>
        <strain evidence="6 7">FT127W</strain>
    </source>
</reference>
<keyword evidence="3" id="KW-0238">DNA-binding</keyword>
<dbReference type="Pfam" id="PF03466">
    <property type="entry name" value="LysR_substrate"/>
    <property type="match status" value="1"/>
</dbReference>
<name>A0A7X4HC49_9BURK</name>
<evidence type="ECO:0000256" key="4">
    <source>
        <dbReference type="ARBA" id="ARBA00023163"/>
    </source>
</evidence>
<dbReference type="GO" id="GO:0003700">
    <property type="term" value="F:DNA-binding transcription factor activity"/>
    <property type="evidence" value="ECO:0007669"/>
    <property type="project" value="InterPro"/>
</dbReference>